<keyword evidence="8" id="KW-0547">Nucleotide-binding</keyword>
<evidence type="ECO:0000259" key="16">
    <source>
        <dbReference type="PROSITE" id="PS50109"/>
    </source>
</evidence>
<dbReference type="InterPro" id="IPR003594">
    <property type="entry name" value="HATPase_dom"/>
</dbReference>
<evidence type="ECO:0000256" key="14">
    <source>
        <dbReference type="SAM" id="MobiDB-lite"/>
    </source>
</evidence>
<dbReference type="RefSeq" id="WP_035342345.1">
    <property type="nucleotide sequence ID" value="NZ_BAUU01000008.1"/>
</dbReference>
<dbReference type="EMBL" id="BAUU01000008">
    <property type="protein sequence ID" value="GAE30072.1"/>
    <property type="molecule type" value="Genomic_DNA"/>
</dbReference>
<dbReference type="OrthoDB" id="9780718at2"/>
<reference evidence="18" key="1">
    <citation type="journal article" date="2014" name="Genome Announc.">
        <title>Draft Genome Sequences of Three Alkaliphilic Bacillus Strains, Bacillus wakoensis JCM 9140T, Bacillus akibai JCM 9157T, and Bacillus hemicellulosilyticus JCM 9152T.</title>
        <authorList>
            <person name="Yuki M."/>
            <person name="Oshima K."/>
            <person name="Suda W."/>
            <person name="Oshida Y."/>
            <person name="Kitamura K."/>
            <person name="Iida T."/>
            <person name="Hattori M."/>
            <person name="Ohkuma M."/>
        </authorList>
    </citation>
    <scope>NUCLEOTIDE SEQUENCE [LARGE SCALE GENOMIC DNA]</scope>
    <source>
        <strain evidence="18">JCM 9152</strain>
    </source>
</reference>
<dbReference type="Gene3D" id="1.10.287.130">
    <property type="match status" value="1"/>
</dbReference>
<evidence type="ECO:0000256" key="4">
    <source>
        <dbReference type="ARBA" id="ARBA00022475"/>
    </source>
</evidence>
<dbReference type="Pfam" id="PF00512">
    <property type="entry name" value="HisKA"/>
    <property type="match status" value="1"/>
</dbReference>
<feature type="domain" description="Histidine kinase" evidence="16">
    <location>
        <begin position="245"/>
        <end position="450"/>
    </location>
</feature>
<comment type="caution">
    <text evidence="18">The sequence shown here is derived from an EMBL/GenBank/DDBJ whole genome shotgun (WGS) entry which is preliminary data.</text>
</comment>
<evidence type="ECO:0000313" key="18">
    <source>
        <dbReference type="EMBL" id="GAE30072.1"/>
    </source>
</evidence>
<evidence type="ECO:0000256" key="2">
    <source>
        <dbReference type="ARBA" id="ARBA00004651"/>
    </source>
</evidence>
<evidence type="ECO:0000256" key="15">
    <source>
        <dbReference type="SAM" id="Phobius"/>
    </source>
</evidence>
<dbReference type="AlphaFoldDB" id="W4QDQ1"/>
<dbReference type="PROSITE" id="PS50885">
    <property type="entry name" value="HAMP"/>
    <property type="match status" value="1"/>
</dbReference>
<evidence type="ECO:0000256" key="3">
    <source>
        <dbReference type="ARBA" id="ARBA00012438"/>
    </source>
</evidence>
<dbReference type="CDD" id="cd00082">
    <property type="entry name" value="HisKA"/>
    <property type="match status" value="1"/>
</dbReference>
<dbReference type="InterPro" id="IPR004358">
    <property type="entry name" value="Sig_transdc_His_kin-like_C"/>
</dbReference>
<dbReference type="Gene3D" id="3.30.565.10">
    <property type="entry name" value="Histidine kinase-like ATPase, C-terminal domain"/>
    <property type="match status" value="1"/>
</dbReference>
<feature type="region of interest" description="Disordered" evidence="14">
    <location>
        <begin position="449"/>
        <end position="479"/>
    </location>
</feature>
<keyword evidence="11 15" id="KW-1133">Transmembrane helix</keyword>
<dbReference type="PRINTS" id="PR00344">
    <property type="entry name" value="BCTRLSENSOR"/>
</dbReference>
<evidence type="ECO:0000256" key="8">
    <source>
        <dbReference type="ARBA" id="ARBA00022741"/>
    </source>
</evidence>
<dbReference type="InterPro" id="IPR050398">
    <property type="entry name" value="HssS/ArlS-like"/>
</dbReference>
<proteinExistence type="predicted"/>
<keyword evidence="9 18" id="KW-0418">Kinase</keyword>
<dbReference type="SMART" id="SM00387">
    <property type="entry name" value="HATPase_c"/>
    <property type="match status" value="1"/>
</dbReference>
<dbReference type="GO" id="GO:0005886">
    <property type="term" value="C:plasma membrane"/>
    <property type="evidence" value="ECO:0007669"/>
    <property type="project" value="UniProtKB-SubCell"/>
</dbReference>
<dbReference type="GO" id="GO:0000155">
    <property type="term" value="F:phosphorelay sensor kinase activity"/>
    <property type="evidence" value="ECO:0007669"/>
    <property type="project" value="InterPro"/>
</dbReference>
<keyword evidence="12" id="KW-0902">Two-component regulatory system</keyword>
<comment type="catalytic activity">
    <reaction evidence="1">
        <text>ATP + protein L-histidine = ADP + protein N-phospho-L-histidine.</text>
        <dbReference type="EC" id="2.7.13.3"/>
    </reaction>
</comment>
<dbReference type="GO" id="GO:0005524">
    <property type="term" value="F:ATP binding"/>
    <property type="evidence" value="ECO:0007669"/>
    <property type="project" value="UniProtKB-KW"/>
</dbReference>
<keyword evidence="6" id="KW-0808">Transferase</keyword>
<dbReference type="PROSITE" id="PS50109">
    <property type="entry name" value="HIS_KIN"/>
    <property type="match status" value="1"/>
</dbReference>
<dbReference type="InterPro" id="IPR005467">
    <property type="entry name" value="His_kinase_dom"/>
</dbReference>
<evidence type="ECO:0000256" key="6">
    <source>
        <dbReference type="ARBA" id="ARBA00022679"/>
    </source>
</evidence>
<organism evidence="18 19">
    <name type="scientific">Halalkalibacter hemicellulosilyticusJCM 9152</name>
    <dbReference type="NCBI Taxonomy" id="1236971"/>
    <lineage>
        <taxon>Bacteria</taxon>
        <taxon>Bacillati</taxon>
        <taxon>Bacillota</taxon>
        <taxon>Bacilli</taxon>
        <taxon>Bacillales</taxon>
        <taxon>Bacillaceae</taxon>
        <taxon>Halalkalibacter</taxon>
    </lineage>
</organism>
<dbReference type="Pfam" id="PF02518">
    <property type="entry name" value="HATPase_c"/>
    <property type="match status" value="1"/>
</dbReference>
<keyword evidence="19" id="KW-1185">Reference proteome</keyword>
<keyword evidence="7 15" id="KW-0812">Transmembrane</keyword>
<feature type="transmembrane region" description="Helical" evidence="15">
    <location>
        <begin position="12"/>
        <end position="33"/>
    </location>
</feature>
<keyword evidence="5" id="KW-0597">Phosphoprotein</keyword>
<dbReference type="PANTHER" id="PTHR45528">
    <property type="entry name" value="SENSOR HISTIDINE KINASE CPXA"/>
    <property type="match status" value="1"/>
</dbReference>
<dbReference type="SUPFAM" id="SSF158472">
    <property type="entry name" value="HAMP domain-like"/>
    <property type="match status" value="1"/>
</dbReference>
<evidence type="ECO:0000256" key="13">
    <source>
        <dbReference type="ARBA" id="ARBA00023136"/>
    </source>
</evidence>
<dbReference type="STRING" id="1236971.JCM9152_1468"/>
<protein>
    <recommendedName>
        <fullName evidence="3">histidine kinase</fullName>
        <ecNumber evidence="3">2.7.13.3</ecNumber>
    </recommendedName>
</protein>
<evidence type="ECO:0000256" key="5">
    <source>
        <dbReference type="ARBA" id="ARBA00022553"/>
    </source>
</evidence>
<dbReference type="InterPro" id="IPR003661">
    <property type="entry name" value="HisK_dim/P_dom"/>
</dbReference>
<evidence type="ECO:0000313" key="19">
    <source>
        <dbReference type="Proteomes" id="UP000018895"/>
    </source>
</evidence>
<dbReference type="Proteomes" id="UP000018895">
    <property type="component" value="Unassembled WGS sequence"/>
</dbReference>
<evidence type="ECO:0000256" key="9">
    <source>
        <dbReference type="ARBA" id="ARBA00022777"/>
    </source>
</evidence>
<evidence type="ECO:0000256" key="10">
    <source>
        <dbReference type="ARBA" id="ARBA00022840"/>
    </source>
</evidence>
<comment type="subcellular location">
    <subcellularLocation>
        <location evidence="2">Cell membrane</location>
        <topology evidence="2">Multi-pass membrane protein</topology>
    </subcellularLocation>
</comment>
<evidence type="ECO:0000259" key="17">
    <source>
        <dbReference type="PROSITE" id="PS50885"/>
    </source>
</evidence>
<sequence>MIKVNLTQRIWLAFISLIVLVILSVTLIYPISIKGTLTEETYRIIEIEQTRYVYPLFDLVNPPRNELDFVERRDAERSVGHFFIDTFGQTAEGGPSPPPAEVLREMAQNAFRQEHERGRYEIQYGGATVFYVITKTNLSDRPAYHISYMWDTYRDQMVNRLWERLIYILLLTCALSLLPAMWLKHYLRQPLYVLGNHLEQIANRDWKEPLKWKGDKDFERLARQFEKMRQNLNLYDRSQKTFIQHASHELKTPIMVIKSYAHSVKDGILPKNDLESTMDVIIEEANRMERRVIDMLYYTKLDSLKEETPNYEEWLFGEVAFQIEERFRVQREDVKIYVNGADIKIRGDREQLEVLLENLVENALRYASDSIWIEAKKENGQIYVSVENNGEEIPEKDIPQLFNPFYKGSKGKFGLGLAIVKRIAELHEATPTVENNERGVKFTVAFSQTEEKGRKRKKLPAKQAQKKYIDVDKDHREGQ</sequence>
<dbReference type="SMART" id="SM00388">
    <property type="entry name" value="HisKA"/>
    <property type="match status" value="1"/>
</dbReference>
<feature type="domain" description="HAMP" evidence="17">
    <location>
        <begin position="185"/>
        <end position="237"/>
    </location>
</feature>
<name>W4QDQ1_9BACI</name>
<dbReference type="EC" id="2.7.13.3" evidence="3"/>
<evidence type="ECO:0000256" key="12">
    <source>
        <dbReference type="ARBA" id="ARBA00023012"/>
    </source>
</evidence>
<dbReference type="InterPro" id="IPR003660">
    <property type="entry name" value="HAMP_dom"/>
</dbReference>
<keyword evidence="13 15" id="KW-0472">Membrane</keyword>
<dbReference type="SUPFAM" id="SSF47384">
    <property type="entry name" value="Homodimeric domain of signal transducing histidine kinase"/>
    <property type="match status" value="1"/>
</dbReference>
<keyword evidence="10" id="KW-0067">ATP-binding</keyword>
<accession>W4QDQ1</accession>
<evidence type="ECO:0000256" key="7">
    <source>
        <dbReference type="ARBA" id="ARBA00022692"/>
    </source>
</evidence>
<dbReference type="SUPFAM" id="SSF55874">
    <property type="entry name" value="ATPase domain of HSP90 chaperone/DNA topoisomerase II/histidine kinase"/>
    <property type="match status" value="1"/>
</dbReference>
<gene>
    <name evidence="18" type="ORF">JCM9152_1468</name>
</gene>
<dbReference type="PANTHER" id="PTHR45528:SF1">
    <property type="entry name" value="SENSOR HISTIDINE KINASE CPXA"/>
    <property type="match status" value="1"/>
</dbReference>
<dbReference type="Gene3D" id="6.10.340.10">
    <property type="match status" value="1"/>
</dbReference>
<feature type="transmembrane region" description="Helical" evidence="15">
    <location>
        <begin position="165"/>
        <end position="183"/>
    </location>
</feature>
<dbReference type="InterPro" id="IPR036890">
    <property type="entry name" value="HATPase_C_sf"/>
</dbReference>
<evidence type="ECO:0000256" key="1">
    <source>
        <dbReference type="ARBA" id="ARBA00000085"/>
    </source>
</evidence>
<feature type="compositionally biased region" description="Basic and acidic residues" evidence="14">
    <location>
        <begin position="467"/>
        <end position="479"/>
    </location>
</feature>
<keyword evidence="4" id="KW-1003">Cell membrane</keyword>
<evidence type="ECO:0000256" key="11">
    <source>
        <dbReference type="ARBA" id="ARBA00022989"/>
    </source>
</evidence>
<dbReference type="InterPro" id="IPR036097">
    <property type="entry name" value="HisK_dim/P_sf"/>
</dbReference>